<dbReference type="Proteomes" id="UP000631114">
    <property type="component" value="Unassembled WGS sequence"/>
</dbReference>
<gene>
    <name evidence="1" type="ORF">IFM89_012681</name>
</gene>
<organism evidence="1 2">
    <name type="scientific">Coptis chinensis</name>
    <dbReference type="NCBI Taxonomy" id="261450"/>
    <lineage>
        <taxon>Eukaryota</taxon>
        <taxon>Viridiplantae</taxon>
        <taxon>Streptophyta</taxon>
        <taxon>Embryophyta</taxon>
        <taxon>Tracheophyta</taxon>
        <taxon>Spermatophyta</taxon>
        <taxon>Magnoliopsida</taxon>
        <taxon>Ranunculales</taxon>
        <taxon>Ranunculaceae</taxon>
        <taxon>Coptidoideae</taxon>
        <taxon>Coptis</taxon>
    </lineage>
</organism>
<sequence length="164" mass="17884">MGGRVVAIGRMLGDRAEVPENAYRIVVDKILEFHAELFGARGKTFSDIDVGSTEVTSKQCEDPASILPELHWGGIASIDTHSNYVLEQSNNSVQVGASTKDAPQVESSVAKRGDILIDINDRFPRDFLSNIFSKERLTEESSSIIPLYSDGTGLSINIGHSFRS</sequence>
<dbReference type="AlphaFoldDB" id="A0A835H5K2"/>
<evidence type="ECO:0000313" key="1">
    <source>
        <dbReference type="EMBL" id="KAF9592187.1"/>
    </source>
</evidence>
<protein>
    <submittedName>
        <fullName evidence="1">Uncharacterized protein</fullName>
    </submittedName>
</protein>
<evidence type="ECO:0000313" key="2">
    <source>
        <dbReference type="Proteomes" id="UP000631114"/>
    </source>
</evidence>
<reference evidence="1 2" key="1">
    <citation type="submission" date="2020-10" db="EMBL/GenBank/DDBJ databases">
        <title>The Coptis chinensis genome and diversification of protoberbering-type alkaloids.</title>
        <authorList>
            <person name="Wang B."/>
            <person name="Shu S."/>
            <person name="Song C."/>
            <person name="Liu Y."/>
        </authorList>
    </citation>
    <scope>NUCLEOTIDE SEQUENCE [LARGE SCALE GENOMIC DNA]</scope>
    <source>
        <strain evidence="1">HL-2020</strain>
        <tissue evidence="1">Leaf</tissue>
    </source>
</reference>
<name>A0A835H5K2_9MAGN</name>
<proteinExistence type="predicted"/>
<keyword evidence="2" id="KW-1185">Reference proteome</keyword>
<comment type="caution">
    <text evidence="1">The sequence shown here is derived from an EMBL/GenBank/DDBJ whole genome shotgun (WGS) entry which is preliminary data.</text>
</comment>
<accession>A0A835H5K2</accession>
<dbReference type="EMBL" id="JADFTS010000008">
    <property type="protein sequence ID" value="KAF9592187.1"/>
    <property type="molecule type" value="Genomic_DNA"/>
</dbReference>